<accession>A0A2M7GBY7</accession>
<dbReference type="EMBL" id="PFFQ01000001">
    <property type="protein sequence ID" value="PIW19660.1"/>
    <property type="molecule type" value="Genomic_DNA"/>
</dbReference>
<feature type="compositionally biased region" description="Acidic residues" evidence="1">
    <location>
        <begin position="1"/>
        <end position="15"/>
    </location>
</feature>
<gene>
    <name evidence="3" type="ORF">COW36_00055</name>
</gene>
<feature type="compositionally biased region" description="Low complexity" evidence="1">
    <location>
        <begin position="524"/>
        <end position="542"/>
    </location>
</feature>
<keyword evidence="2" id="KW-1133">Transmembrane helix</keyword>
<proteinExistence type="predicted"/>
<feature type="compositionally biased region" description="Basic and acidic residues" evidence="1">
    <location>
        <begin position="42"/>
        <end position="53"/>
    </location>
</feature>
<evidence type="ECO:0000313" key="3">
    <source>
        <dbReference type="EMBL" id="PIW19660.1"/>
    </source>
</evidence>
<comment type="caution">
    <text evidence="3">The sequence shown here is derived from an EMBL/GenBank/DDBJ whole genome shotgun (WGS) entry which is preliminary data.</text>
</comment>
<keyword evidence="2" id="KW-0812">Transmembrane</keyword>
<feature type="region of interest" description="Disordered" evidence="1">
    <location>
        <begin position="491"/>
        <end position="542"/>
    </location>
</feature>
<evidence type="ECO:0000256" key="2">
    <source>
        <dbReference type="SAM" id="Phobius"/>
    </source>
</evidence>
<evidence type="ECO:0000256" key="1">
    <source>
        <dbReference type="SAM" id="MobiDB-lite"/>
    </source>
</evidence>
<feature type="region of interest" description="Disordered" evidence="1">
    <location>
        <begin position="1"/>
        <end position="53"/>
    </location>
</feature>
<dbReference type="AlphaFoldDB" id="A0A2M7GBY7"/>
<evidence type="ECO:0000313" key="4">
    <source>
        <dbReference type="Proteomes" id="UP000231019"/>
    </source>
</evidence>
<organism evidence="3 4">
    <name type="scientific">bacterium (Candidatus Blackallbacteria) CG17_big_fil_post_rev_8_21_14_2_50_48_46</name>
    <dbReference type="NCBI Taxonomy" id="2014261"/>
    <lineage>
        <taxon>Bacteria</taxon>
        <taxon>Candidatus Blackallbacteria</taxon>
    </lineage>
</organism>
<dbReference type="Proteomes" id="UP000231019">
    <property type="component" value="Unassembled WGS sequence"/>
</dbReference>
<protein>
    <submittedName>
        <fullName evidence="3">Uncharacterized protein</fullName>
    </submittedName>
</protein>
<sequence length="559" mass="61400">MADEESLQDPPEQNETEGAAGSFKDVEDSLALTRTKTAYQPEGKRYTQSLKEKKVPQRVIAAQMNPLDPFTEDDIDDETLIAPSRHVIGSAYKDTAQTRTQPSFQPVAESNSGDDILALQSSENRNVQTVSFKVKGIQWRAGFANELSNTPLGHAIHPAPLPAYREEIAESLKKAGIVIRPVNPRLRVVLNQLLPPDFRKKVAQQRKKTDRMKLLAIFYLPGTPSSHVGFIHEFTGSKSDFKFYLYIQTSVGKAPVAILDEVLKTLEAGLPEGEKASDLDEYEAAEEEDDLPEVEIDFAGEVEQAMKQAGDTFNNSIMVYGARQANRVVKDWSMELIRLVDKGIARIIRMATWFVIQLANSRIIRAMAALVQFISKGLVNTIWGMNKVFLAIGRSPVTKAIFENIVRVFKVIGRLFLVVWFGIKWVFQTSVAFFAYLGSFVRDPKGTSFSAVSIEFPSFGKGLFGESGAKGEKNKDKKALAQVKKTQLTANKHAAKRLPPPKPLKKPNAATTPALPAVKPGTKASLPGATGSGSSAAAAAAAAKAKRDRELGYFEDQAF</sequence>
<keyword evidence="2" id="KW-0472">Membrane</keyword>
<name>A0A2M7GBY7_9BACT</name>
<reference evidence="3 4" key="1">
    <citation type="submission" date="2017-09" db="EMBL/GenBank/DDBJ databases">
        <title>Depth-based differentiation of microbial function through sediment-hosted aquifers and enrichment of novel symbionts in the deep terrestrial subsurface.</title>
        <authorList>
            <person name="Probst A.J."/>
            <person name="Ladd B."/>
            <person name="Jarett J.K."/>
            <person name="Geller-Mcgrath D.E."/>
            <person name="Sieber C.M."/>
            <person name="Emerson J.B."/>
            <person name="Anantharaman K."/>
            <person name="Thomas B.C."/>
            <person name="Malmstrom R."/>
            <person name="Stieglmeier M."/>
            <person name="Klingl A."/>
            <person name="Woyke T."/>
            <person name="Ryan C.M."/>
            <person name="Banfield J.F."/>
        </authorList>
    </citation>
    <scope>NUCLEOTIDE SEQUENCE [LARGE SCALE GENOMIC DNA]</scope>
    <source>
        <strain evidence="3">CG17_big_fil_post_rev_8_21_14_2_50_48_46</strain>
    </source>
</reference>
<feature type="transmembrane region" description="Helical" evidence="2">
    <location>
        <begin position="415"/>
        <end position="437"/>
    </location>
</feature>